<keyword evidence="4" id="KW-0274">FAD</keyword>
<proteinExistence type="inferred from homology"/>
<feature type="domain" description="FAD-binding PCMH-type" evidence="6">
    <location>
        <begin position="50"/>
        <end position="217"/>
    </location>
</feature>
<evidence type="ECO:0000256" key="5">
    <source>
        <dbReference type="ARBA" id="ARBA00023002"/>
    </source>
</evidence>
<dbReference type="InterPro" id="IPR050416">
    <property type="entry name" value="FAD-linked_Oxidoreductase"/>
</dbReference>
<comment type="caution">
    <text evidence="7">The sequence shown here is derived from an EMBL/GenBank/DDBJ whole genome shotgun (WGS) entry which is preliminary data.</text>
</comment>
<protein>
    <submittedName>
        <fullName evidence="7">FAD-binding oxidoreductase</fullName>
    </submittedName>
</protein>
<comment type="cofactor">
    <cofactor evidence="1">
        <name>FAD</name>
        <dbReference type="ChEBI" id="CHEBI:57692"/>
    </cofactor>
</comment>
<evidence type="ECO:0000256" key="1">
    <source>
        <dbReference type="ARBA" id="ARBA00001974"/>
    </source>
</evidence>
<name>A0ABW0ZBZ7_9ACTN</name>
<dbReference type="InterPro" id="IPR016167">
    <property type="entry name" value="FAD-bd_PCMH_sub1"/>
</dbReference>
<dbReference type="InterPro" id="IPR016169">
    <property type="entry name" value="FAD-bd_PCMH_sub2"/>
</dbReference>
<dbReference type="SUPFAM" id="SSF56176">
    <property type="entry name" value="FAD-binding/transporter-associated domain-like"/>
    <property type="match status" value="1"/>
</dbReference>
<reference evidence="8" key="1">
    <citation type="journal article" date="2019" name="Int. J. Syst. Evol. Microbiol.">
        <title>The Global Catalogue of Microorganisms (GCM) 10K type strain sequencing project: providing services to taxonomists for standard genome sequencing and annotation.</title>
        <authorList>
            <consortium name="The Broad Institute Genomics Platform"/>
            <consortium name="The Broad Institute Genome Sequencing Center for Infectious Disease"/>
            <person name="Wu L."/>
            <person name="Ma J."/>
        </authorList>
    </citation>
    <scope>NUCLEOTIDE SEQUENCE [LARGE SCALE GENOMIC DNA]</scope>
    <source>
        <strain evidence="8">CGMCC 4.7304</strain>
    </source>
</reference>
<evidence type="ECO:0000313" key="7">
    <source>
        <dbReference type="EMBL" id="MFC5725029.1"/>
    </source>
</evidence>
<dbReference type="Gene3D" id="3.40.462.20">
    <property type="match status" value="1"/>
</dbReference>
<keyword evidence="8" id="KW-1185">Reference proteome</keyword>
<dbReference type="Pfam" id="PF01565">
    <property type="entry name" value="FAD_binding_4"/>
    <property type="match status" value="1"/>
</dbReference>
<dbReference type="EMBL" id="JBHSPB010000045">
    <property type="protein sequence ID" value="MFC5725029.1"/>
    <property type="molecule type" value="Genomic_DNA"/>
</dbReference>
<dbReference type="RefSeq" id="WP_390321789.1">
    <property type="nucleotide sequence ID" value="NZ_JBHSPB010000045.1"/>
</dbReference>
<sequence length="472" mass="50031">MNTVSPPGTSAAAPLAPADVEELRSQVAGPVLLPGQDGFAEEHTGFELSVEHRPLVIVCATGAADVIAAVRFAAARGLPVAVQATGHGKSAPATGVLVGTRRMTGVRVDPEARTARIEAGVRWERVIHEAAAHGLAPLSGSAPFVGAVSYTLGGGLGLLSRAYGNACDRVTSLDLVTADGTFLQVSAERHPDLFWGVRGSKGNLGVVTSVEVELVPVRELHGGGLYFDADSTRDVLTAYLEWTDRVPEELASSVFLAAYPDAEGIPGPLRGRFVTHVRLAHLGERAEAERWFDELRAAGTVLMDTVTTLPYTRAGEIHSDPPSPVASYSKTVMLRRPDAEAVDAILRLAGPGTDAVFGVELRHMGGALSRPAKTPSAAGHYPEAVFNAYVGSLLEPGQRDAIDAAQREMLDALRPWTVPGVALNFLAGHNTSVEVTRGAYTPENYARLRELKRRYDPDNVFRSNPNIPPASA</sequence>
<evidence type="ECO:0000256" key="2">
    <source>
        <dbReference type="ARBA" id="ARBA00005466"/>
    </source>
</evidence>
<evidence type="ECO:0000313" key="8">
    <source>
        <dbReference type="Proteomes" id="UP001596083"/>
    </source>
</evidence>
<accession>A0ABW0ZBZ7</accession>
<dbReference type="PANTHER" id="PTHR42973">
    <property type="entry name" value="BINDING OXIDOREDUCTASE, PUTATIVE (AFU_ORTHOLOGUE AFUA_1G17690)-RELATED"/>
    <property type="match status" value="1"/>
</dbReference>
<comment type="similarity">
    <text evidence="2">Belongs to the oxygen-dependent FAD-linked oxidoreductase family.</text>
</comment>
<keyword evidence="3" id="KW-0285">Flavoprotein</keyword>
<dbReference type="InterPro" id="IPR006094">
    <property type="entry name" value="Oxid_FAD_bind_N"/>
</dbReference>
<dbReference type="InterPro" id="IPR012951">
    <property type="entry name" value="BBE"/>
</dbReference>
<gene>
    <name evidence="7" type="ORF">ACFP1Z_33295</name>
</gene>
<evidence type="ECO:0000256" key="3">
    <source>
        <dbReference type="ARBA" id="ARBA00022630"/>
    </source>
</evidence>
<dbReference type="Gene3D" id="3.30.465.10">
    <property type="match status" value="1"/>
</dbReference>
<evidence type="ECO:0000259" key="6">
    <source>
        <dbReference type="PROSITE" id="PS51387"/>
    </source>
</evidence>
<dbReference type="PROSITE" id="PS00862">
    <property type="entry name" value="OX2_COVAL_FAD"/>
    <property type="match status" value="1"/>
</dbReference>
<organism evidence="7 8">
    <name type="scientific">Streptomyces gamaensis</name>
    <dbReference type="NCBI Taxonomy" id="1763542"/>
    <lineage>
        <taxon>Bacteria</taxon>
        <taxon>Bacillati</taxon>
        <taxon>Actinomycetota</taxon>
        <taxon>Actinomycetes</taxon>
        <taxon>Kitasatosporales</taxon>
        <taxon>Streptomycetaceae</taxon>
        <taxon>Streptomyces</taxon>
    </lineage>
</organism>
<dbReference type="Gene3D" id="3.30.43.10">
    <property type="entry name" value="Uridine Diphospho-n-acetylenolpyruvylglucosamine Reductase, domain 2"/>
    <property type="match status" value="1"/>
</dbReference>
<dbReference type="InterPro" id="IPR036318">
    <property type="entry name" value="FAD-bd_PCMH-like_sf"/>
</dbReference>
<evidence type="ECO:0000256" key="4">
    <source>
        <dbReference type="ARBA" id="ARBA00022827"/>
    </source>
</evidence>
<dbReference type="Pfam" id="PF08031">
    <property type="entry name" value="BBE"/>
    <property type="match status" value="1"/>
</dbReference>
<dbReference type="Proteomes" id="UP001596083">
    <property type="component" value="Unassembled WGS sequence"/>
</dbReference>
<dbReference type="InterPro" id="IPR006093">
    <property type="entry name" value="Oxy_OxRdtase_FAD_BS"/>
</dbReference>
<keyword evidence="5" id="KW-0560">Oxidoreductase</keyword>
<dbReference type="PANTHER" id="PTHR42973:SF39">
    <property type="entry name" value="FAD-BINDING PCMH-TYPE DOMAIN-CONTAINING PROTEIN"/>
    <property type="match status" value="1"/>
</dbReference>
<dbReference type="InterPro" id="IPR016166">
    <property type="entry name" value="FAD-bd_PCMH"/>
</dbReference>
<dbReference type="PROSITE" id="PS51387">
    <property type="entry name" value="FAD_PCMH"/>
    <property type="match status" value="1"/>
</dbReference>